<comment type="subcellular location">
    <subcellularLocation>
        <location evidence="1">Chromosome</location>
    </subcellularLocation>
</comment>
<dbReference type="GO" id="GO:0003677">
    <property type="term" value="F:DNA binding"/>
    <property type="evidence" value="ECO:0007669"/>
    <property type="project" value="InterPro"/>
</dbReference>
<feature type="region of interest" description="Disordered" evidence="14">
    <location>
        <begin position="405"/>
        <end position="429"/>
    </location>
</feature>
<feature type="region of interest" description="Disordered" evidence="14">
    <location>
        <begin position="1902"/>
        <end position="1944"/>
    </location>
</feature>
<dbReference type="InterPro" id="IPR002857">
    <property type="entry name" value="Znf_CXXC"/>
</dbReference>
<comment type="cofactor">
    <cofactor evidence="13">
        <name>Fe(2+)</name>
        <dbReference type="ChEBI" id="CHEBI:29033"/>
    </cofactor>
    <text evidence="13">Binds 1 Fe(2+) ion per subunit.</text>
</comment>
<feature type="compositionally biased region" description="Low complexity" evidence="14">
    <location>
        <begin position="605"/>
        <end position="620"/>
    </location>
</feature>
<comment type="function">
    <text evidence="13">Dioxygenase that catalyzes the conversion of the modified genomic base 5-methylcytosine (5mC) into 5-hydroxymethylcytosine (5hmC) and plays a key role in epigenetic chromatin reprogramming during embryonic development.</text>
</comment>
<feature type="compositionally biased region" description="Acidic residues" evidence="14">
    <location>
        <begin position="170"/>
        <end position="185"/>
    </location>
</feature>
<feature type="compositionally biased region" description="Basic residues" evidence="14">
    <location>
        <begin position="145"/>
        <end position="160"/>
    </location>
</feature>
<keyword evidence="6 13" id="KW-0862">Zinc</keyword>
<dbReference type="GO" id="GO:0070579">
    <property type="term" value="F:DNA 5-methylcytosine dioxygenase activity"/>
    <property type="evidence" value="ECO:0007669"/>
    <property type="project" value="UniProtKB-UniRule"/>
</dbReference>
<reference evidence="16" key="2">
    <citation type="submission" date="2025-09" db="UniProtKB">
        <authorList>
            <consortium name="Ensembl"/>
        </authorList>
    </citation>
    <scope>IDENTIFICATION</scope>
</reference>
<dbReference type="PANTHER" id="PTHR23358:SF2">
    <property type="entry name" value="METHYLCYTOSINE DIOXYGENASE TET1"/>
    <property type="match status" value="1"/>
</dbReference>
<feature type="compositionally biased region" description="Polar residues" evidence="14">
    <location>
        <begin position="227"/>
        <end position="241"/>
    </location>
</feature>
<feature type="compositionally biased region" description="Basic and acidic residues" evidence="14">
    <location>
        <begin position="242"/>
        <end position="253"/>
    </location>
</feature>
<evidence type="ECO:0000256" key="6">
    <source>
        <dbReference type="ARBA" id="ARBA00022833"/>
    </source>
</evidence>
<dbReference type="GO" id="GO:0005694">
    <property type="term" value="C:chromosome"/>
    <property type="evidence" value="ECO:0007669"/>
    <property type="project" value="UniProtKB-SubCell"/>
</dbReference>
<evidence type="ECO:0000256" key="2">
    <source>
        <dbReference type="ARBA" id="ARBA00007502"/>
    </source>
</evidence>
<keyword evidence="9 13" id="KW-0408">Iron</keyword>
<feature type="compositionally biased region" description="Polar residues" evidence="14">
    <location>
        <begin position="1086"/>
        <end position="1095"/>
    </location>
</feature>
<sequence>MPATTRPTRIQTSTQRKNTQKAIRTKRQTCSSNKTRGRAAQRTQKTSREPRSSKTRAQAKSSQSPHGREFSRPAAQGPRRSPSRVNHSLNVTGSARLRRASNPPDHCGKLQDPLGRRKSQRCTQVSVTSCQPPKPCSRGKYSRGSTRRRSAPQHGNKRNQRPSTRINDSTPDEEAEKLENSDDEEVGPKTEVETPENVKDQGLGVKGAKEDSVFKADSPLCNNTLEDCVQNSCDGPITQQEKITDSHNSKGDLKSVSGAPEVDDADGQIKLSSERSKEAPPESSESTTTGSLEVQGNCEGNDTSAILGKKFDHPASDGKEDNVCTAQEQNNILILQDKTTDERVTPDDERREEINHERKESIEATKPVQRQKETVEEIEDITWRLGNYENKDGGRKQKENDVSIIPAHPQTGTPACQTPDPPHSNKGLTAQSELPACVLPVSNTATSNPTKAPSTSESLGKVLSKIDIQPATHGAKPQSPGCSVVTEAALMVQAVVVKRNMPVIIRTDSLKPSNMRDSCHGEPHQPQIQEVLPNQGESLACTPSESQTKDSEFIQEPLEHKSQKAVPLGSLALLSQLAAPSTELELNLSKVQVAVPEQDSVPKISTPSLDSSSTFSCSSESTRSSFSFETESEAGYGDPSLSVQPGSWAQEGACSLAWVASKLQRKEGKKRRRCGKCEPCLRKINCGQCSCCLNRRTGHQICKLRKCVELKRRGPSSPHTHSAAQVRPTNGSAANLIKPKPGANMTTVSALKRTTMALEPQRNIIAAVPKDSENGPMTPPDDLSVPLKKIKQEEPWVWITEQTTTQLSDEDEVCEDPLATLAAVVCLSVTERKGLEEKLFSSRASILHSIKTEAPDLHFVRKEKEDLYLKSTPVNLQSTPPPIKSEPLPSVLLPSVQSLAERRNLSVDQAIAIEALTQLAAIPQSTPGSIKTESKCEHPISTAVPSSASSTNTVLQEAKPAVAFGYNKVSVISSPLHQMSVIRPPVARQGNVIQRSNGLSINKLQSLLEASSHSDKTISRRTEQDCGAFVIKSEFSYKTPTDVKDEEEVAAQLANLAFIIQSQHNQQSENNPLKGAPVSAIKYNYKSQQPPSQKTPVRKKTKAAPSKPRKKKTDGLNQHTPNRETPYKSRNQKNPLQGKSGLHHKKNLFLPQAQIDLKRYLAEAQEERKQFIHQINTQNISHLGHQTQNYRPEEYEKHLLSQVAQPCGGLQHGADPNTSPAKSAFLSPTSGHHGLANGFSGAHQPPPLSQQSYYKLESSGPVTVLSTTTDGSQGHSADSTPSKNGINSFLESPSSFLDTPTKNLLNTPSKKLADLPSCQCVDQIIEKEEGPYYTHLGAGPSVAAVRELMENRYGAKGNAIRVEVVVYTGKEGRSSQGCPIAKWVIRRGSEEEKLLCLVRHRPGHHCDSAVLVILILAWEGIPRPVADHLYQELTETLFKYGSPTSRRCALNEDRTCACQGLDPDTCGASFSFGCSWSMYFNGCKFARSKVPRKFRLQGDYREEVENNLQSLATEVAPLYKKLAPQAFQNQVEYEAAGGECRLGKKEGRPFSGVTACVDFCAHAHKDTSNMNNGSTVVCTLTKEDNRAVRNMPEDEQLHVLPLYKISDTDEFGHAEGQMAKIQSGALQVLSSFPREVRLLAEPVKSARKIRQEARLKAQAERLEKKLGVTPLTPGKVKVESPNKGSTFTPASVERYLPEKNQPCTYNQISSYPTVGPGVNPQREVISPNTHGLPGLQFGQNGSVLSYKTMSDTVNGYSPASGDQCAPTECIPPRNTPADYDGAFKTEPREVHCSPQGHGLPPMSPLSFPVQTPQFEPDEVKQEEVWSDSEHNFLDSEIGGVAVAPSHGSILIECARRELHATTPVLKPNRSHPTRISLVFYQHKSLNEPGHGMAMWDAKMAKRERDREEEAERLRLEGSLSKGAGGVEGEEETGEETEETRIMNVPTRKAWTLPRDGVITASPYALTQVTGPYNRWS</sequence>
<evidence type="ECO:0000256" key="8">
    <source>
        <dbReference type="ARBA" id="ARBA00023002"/>
    </source>
</evidence>
<feature type="compositionally biased region" description="Basic and acidic residues" evidence="14">
    <location>
        <begin position="1902"/>
        <end position="1915"/>
    </location>
</feature>
<keyword evidence="4 13" id="KW-0479">Metal-binding</keyword>
<dbReference type="Bgee" id="ENSNBRG00000020812">
    <property type="expression patterns" value="Expressed in zone of skin and 3 other cell types or tissues"/>
</dbReference>
<dbReference type="GO" id="GO:0005634">
    <property type="term" value="C:nucleus"/>
    <property type="evidence" value="ECO:0007669"/>
    <property type="project" value="UniProtKB-UniRule"/>
</dbReference>
<keyword evidence="5 12" id="KW-0863">Zinc-finger</keyword>
<comment type="similarity">
    <text evidence="2 13">Belongs to the TET family.</text>
</comment>
<keyword evidence="8 13" id="KW-0560">Oxidoreductase</keyword>
<feature type="region of interest" description="Disordered" evidence="14">
    <location>
        <begin position="441"/>
        <end position="461"/>
    </location>
</feature>
<feature type="region of interest" description="Disordered" evidence="14">
    <location>
        <begin position="338"/>
        <end position="373"/>
    </location>
</feature>
<evidence type="ECO:0000256" key="11">
    <source>
        <dbReference type="ARBA" id="ARBA00049431"/>
    </source>
</evidence>
<comment type="catalytic activity">
    <reaction evidence="11 13">
        <text>a 5-hydroxymethyl-2'-deoxycytidine in DNA + 2-oxoglutarate + O2 = a 5-formyl-2'-deoxycytidine in DNA + succinate + CO2 + H2O</text>
        <dbReference type="Rhea" id="RHEA:53828"/>
        <dbReference type="Rhea" id="RHEA-COMP:13315"/>
        <dbReference type="Rhea" id="RHEA-COMP:13656"/>
        <dbReference type="ChEBI" id="CHEBI:15377"/>
        <dbReference type="ChEBI" id="CHEBI:15379"/>
        <dbReference type="ChEBI" id="CHEBI:16526"/>
        <dbReference type="ChEBI" id="CHEBI:16810"/>
        <dbReference type="ChEBI" id="CHEBI:30031"/>
        <dbReference type="ChEBI" id="CHEBI:136731"/>
        <dbReference type="ChEBI" id="CHEBI:137731"/>
        <dbReference type="EC" id="1.14.11.80"/>
    </reaction>
</comment>
<dbReference type="Pfam" id="PF12851">
    <property type="entry name" value="Tet_JBP"/>
    <property type="match status" value="1"/>
</dbReference>
<protein>
    <recommendedName>
        <fullName evidence="13">Methylcytosine dioxygenase TET</fullName>
        <ecNumber evidence="13">1.14.11.80</ecNumber>
    </recommendedName>
</protein>
<feature type="region of interest" description="Disordered" evidence="14">
    <location>
        <begin position="1264"/>
        <end position="1302"/>
    </location>
</feature>
<name>A0A3Q4N5C8_NEOBR</name>
<feature type="compositionally biased region" description="Basic and acidic residues" evidence="14">
    <location>
        <begin position="186"/>
        <end position="199"/>
    </location>
</feature>
<feature type="compositionally biased region" description="Polar residues" evidence="14">
    <location>
        <begin position="83"/>
        <end position="93"/>
    </location>
</feature>
<dbReference type="Ensembl" id="ENSNBRT00000028005.1">
    <property type="protein sequence ID" value="ENSNBRP00000027289.1"/>
    <property type="gene ID" value="ENSNBRG00000020812.1"/>
</dbReference>
<keyword evidence="3" id="KW-0158">Chromosome</keyword>
<feature type="compositionally biased region" description="Low complexity" evidence="14">
    <location>
        <begin position="281"/>
        <end position="293"/>
    </location>
</feature>
<proteinExistence type="inferred from homology"/>
<keyword evidence="17" id="KW-1185">Reference proteome</keyword>
<dbReference type="STRING" id="32507.ENSNBRP00000027289"/>
<comment type="catalytic activity">
    <reaction evidence="13">
        <text>a 5-methyl-2'-deoxycytidine in DNA + 2-oxoglutarate + O2 = a 5-hydroxymethyl-2'-deoxycytidine in DNA + succinate + CO2</text>
        <dbReference type="Rhea" id="RHEA:52636"/>
        <dbReference type="Rhea" id="RHEA-COMP:11370"/>
        <dbReference type="Rhea" id="RHEA-COMP:13315"/>
        <dbReference type="ChEBI" id="CHEBI:15379"/>
        <dbReference type="ChEBI" id="CHEBI:16526"/>
        <dbReference type="ChEBI" id="CHEBI:16810"/>
        <dbReference type="ChEBI" id="CHEBI:30031"/>
        <dbReference type="ChEBI" id="CHEBI:85454"/>
        <dbReference type="ChEBI" id="CHEBI:136731"/>
        <dbReference type="EC" id="1.14.11.80"/>
    </reaction>
</comment>
<evidence type="ECO:0000256" key="10">
    <source>
        <dbReference type="ARBA" id="ARBA00047840"/>
    </source>
</evidence>
<dbReference type="GO" id="GO:0071222">
    <property type="term" value="P:cellular response to lipopolysaccharide"/>
    <property type="evidence" value="ECO:0007669"/>
    <property type="project" value="Ensembl"/>
</dbReference>
<evidence type="ECO:0000256" key="5">
    <source>
        <dbReference type="ARBA" id="ARBA00022771"/>
    </source>
</evidence>
<dbReference type="GO" id="GO:0141166">
    <property type="term" value="P:chromosomal 5-methylcytosine DNA demethylation pathway"/>
    <property type="evidence" value="ECO:0007669"/>
    <property type="project" value="UniProtKB-UniRule"/>
</dbReference>
<feature type="compositionally biased region" description="Basic and acidic residues" evidence="14">
    <location>
        <begin position="338"/>
        <end position="363"/>
    </location>
</feature>
<evidence type="ECO:0000259" key="15">
    <source>
        <dbReference type="PROSITE" id="PS51058"/>
    </source>
</evidence>
<dbReference type="CDD" id="cd18895">
    <property type="entry name" value="TET1"/>
    <property type="match status" value="1"/>
</dbReference>
<dbReference type="PANTHER" id="PTHR23358">
    <property type="entry name" value="METHYLCYTOSINE DIOXYGENASE TET"/>
    <property type="match status" value="1"/>
</dbReference>
<evidence type="ECO:0000256" key="13">
    <source>
        <dbReference type="RuleBase" id="RU367064"/>
    </source>
</evidence>
<dbReference type="GO" id="GO:0045944">
    <property type="term" value="P:positive regulation of transcription by RNA polymerase II"/>
    <property type="evidence" value="ECO:0007669"/>
    <property type="project" value="TreeGrafter"/>
</dbReference>
<evidence type="ECO:0000256" key="3">
    <source>
        <dbReference type="ARBA" id="ARBA00022454"/>
    </source>
</evidence>
<feature type="compositionally biased region" description="Polar residues" evidence="14">
    <location>
        <begin position="1"/>
        <end position="34"/>
    </location>
</feature>
<evidence type="ECO:0000313" key="16">
    <source>
        <dbReference type="Ensembl" id="ENSNBRP00000027289.1"/>
    </source>
</evidence>
<dbReference type="PROSITE" id="PS51058">
    <property type="entry name" value="ZF_CXXC"/>
    <property type="match status" value="1"/>
</dbReference>
<comment type="catalytic activity">
    <reaction evidence="10 13">
        <text>a 5-formyl-2'-deoxycytidine in DNA + 2-oxoglutarate + O2 = a 5-carboxyl-2'-deoxycytidine in DNA + succinate + CO2 + H(+)</text>
        <dbReference type="Rhea" id="RHEA:53832"/>
        <dbReference type="Rhea" id="RHEA-COMP:13656"/>
        <dbReference type="Rhea" id="RHEA-COMP:13657"/>
        <dbReference type="ChEBI" id="CHEBI:15378"/>
        <dbReference type="ChEBI" id="CHEBI:15379"/>
        <dbReference type="ChEBI" id="CHEBI:16526"/>
        <dbReference type="ChEBI" id="CHEBI:16810"/>
        <dbReference type="ChEBI" id="CHEBI:30031"/>
        <dbReference type="ChEBI" id="CHEBI:137731"/>
        <dbReference type="ChEBI" id="CHEBI:137732"/>
        <dbReference type="EC" id="1.14.11.80"/>
    </reaction>
</comment>
<feature type="compositionally biased region" description="Polar residues" evidence="14">
    <location>
        <begin position="55"/>
        <end position="65"/>
    </location>
</feature>
<dbReference type="InterPro" id="IPR046942">
    <property type="entry name" value="TET_oxygenase"/>
</dbReference>
<dbReference type="GO" id="GO:0032656">
    <property type="term" value="P:regulation of interleukin-13 production"/>
    <property type="evidence" value="ECO:0007669"/>
    <property type="project" value="Ensembl"/>
</dbReference>
<dbReference type="InterPro" id="IPR024779">
    <property type="entry name" value="2OGFeDO_JBP1/TET_oxygenase_dom"/>
</dbReference>
<feature type="compositionally biased region" description="Polar residues" evidence="14">
    <location>
        <begin position="441"/>
        <end position="458"/>
    </location>
</feature>
<feature type="compositionally biased region" description="Basic and acidic residues" evidence="14">
    <location>
        <begin position="309"/>
        <end position="321"/>
    </location>
</feature>
<feature type="region of interest" description="Disordered" evidence="14">
    <location>
        <begin position="227"/>
        <end position="321"/>
    </location>
</feature>
<dbReference type="OMA" id="RTEQDCG"/>
<evidence type="ECO:0000256" key="12">
    <source>
        <dbReference type="PROSITE-ProRule" id="PRU00509"/>
    </source>
</evidence>
<dbReference type="GO" id="GO:0040029">
    <property type="term" value="P:epigenetic regulation of gene expression"/>
    <property type="evidence" value="ECO:0007669"/>
    <property type="project" value="InterPro"/>
</dbReference>
<organism evidence="16 17">
    <name type="scientific">Neolamprologus brichardi</name>
    <name type="common">Fairy cichlid</name>
    <name type="synonym">Lamprologus brichardi</name>
    <dbReference type="NCBI Taxonomy" id="32507"/>
    <lineage>
        <taxon>Eukaryota</taxon>
        <taxon>Metazoa</taxon>
        <taxon>Chordata</taxon>
        <taxon>Craniata</taxon>
        <taxon>Vertebrata</taxon>
        <taxon>Euteleostomi</taxon>
        <taxon>Actinopterygii</taxon>
        <taxon>Neopterygii</taxon>
        <taxon>Teleostei</taxon>
        <taxon>Neoteleostei</taxon>
        <taxon>Acanthomorphata</taxon>
        <taxon>Ovalentaria</taxon>
        <taxon>Cichlomorphae</taxon>
        <taxon>Cichliformes</taxon>
        <taxon>Cichlidae</taxon>
        <taxon>African cichlids</taxon>
        <taxon>Pseudocrenilabrinae</taxon>
        <taxon>Lamprologini</taxon>
        <taxon>Neolamprologus</taxon>
    </lineage>
</organism>
<feature type="compositionally biased region" description="Polar residues" evidence="14">
    <location>
        <begin position="1128"/>
        <end position="1137"/>
    </location>
</feature>
<dbReference type="GeneTree" id="ENSGT00940000158935"/>
<evidence type="ECO:0000256" key="7">
    <source>
        <dbReference type="ARBA" id="ARBA00022964"/>
    </source>
</evidence>
<feature type="region of interest" description="Disordered" evidence="14">
    <location>
        <begin position="1"/>
        <end position="210"/>
    </location>
</feature>
<feature type="region of interest" description="Disordered" evidence="14">
    <location>
        <begin position="600"/>
        <end position="620"/>
    </location>
</feature>
<feature type="region of interest" description="Disordered" evidence="14">
    <location>
        <begin position="1086"/>
        <end position="1145"/>
    </location>
</feature>
<feature type="compositionally biased region" description="Acidic residues" evidence="14">
    <location>
        <begin position="1927"/>
        <end position="1937"/>
    </location>
</feature>
<evidence type="ECO:0000256" key="1">
    <source>
        <dbReference type="ARBA" id="ARBA00004286"/>
    </source>
</evidence>
<dbReference type="SMART" id="SM01333">
    <property type="entry name" value="Tet_JBP"/>
    <property type="match status" value="1"/>
</dbReference>
<dbReference type="GO" id="GO:0008270">
    <property type="term" value="F:zinc ion binding"/>
    <property type="evidence" value="ECO:0007669"/>
    <property type="project" value="UniProtKB-UniRule"/>
</dbReference>
<reference evidence="16" key="1">
    <citation type="submission" date="2025-08" db="UniProtKB">
        <authorList>
            <consortium name="Ensembl"/>
        </authorList>
    </citation>
    <scope>IDENTIFICATION</scope>
</reference>
<feature type="compositionally biased region" description="Polar residues" evidence="14">
    <location>
        <begin position="121"/>
        <end position="131"/>
    </location>
</feature>
<comment type="cofactor">
    <cofactor evidence="13">
        <name>Zn(2+)</name>
        <dbReference type="ChEBI" id="CHEBI:29105"/>
    </cofactor>
    <text evidence="13">The zinc ions have a structural role.</text>
</comment>
<evidence type="ECO:0000256" key="9">
    <source>
        <dbReference type="ARBA" id="ARBA00023004"/>
    </source>
</evidence>
<feature type="compositionally biased region" description="Basic residues" evidence="14">
    <location>
        <begin position="1096"/>
        <end position="1112"/>
    </location>
</feature>
<feature type="region of interest" description="Disordered" evidence="14">
    <location>
        <begin position="712"/>
        <end position="742"/>
    </location>
</feature>
<dbReference type="Proteomes" id="UP000261580">
    <property type="component" value="Unassembled WGS sequence"/>
</dbReference>
<dbReference type="InterPro" id="IPR040175">
    <property type="entry name" value="TET1/2/3"/>
</dbReference>
<evidence type="ECO:0000256" key="4">
    <source>
        <dbReference type="ARBA" id="ARBA00022723"/>
    </source>
</evidence>
<dbReference type="EC" id="1.14.11.80" evidence="13"/>
<keyword evidence="7 13" id="KW-0223">Dioxygenase</keyword>
<feature type="domain" description="CXXC-type" evidence="15">
    <location>
        <begin position="667"/>
        <end position="708"/>
    </location>
</feature>
<evidence type="ECO:0000313" key="17">
    <source>
        <dbReference type="Proteomes" id="UP000261580"/>
    </source>
</evidence>
<feature type="compositionally biased region" description="Polar residues" evidence="14">
    <location>
        <begin position="717"/>
        <end position="733"/>
    </location>
</feature>
<accession>A0A3Q4N5C8</accession>
<dbReference type="GO" id="GO:0001666">
    <property type="term" value="P:response to hypoxia"/>
    <property type="evidence" value="ECO:0007669"/>
    <property type="project" value="Ensembl"/>
</dbReference>
<evidence type="ECO:0000256" key="14">
    <source>
        <dbReference type="SAM" id="MobiDB-lite"/>
    </source>
</evidence>